<evidence type="ECO:0000313" key="3">
    <source>
        <dbReference type="Proteomes" id="UP000242188"/>
    </source>
</evidence>
<feature type="signal peptide" evidence="1">
    <location>
        <begin position="1"/>
        <end position="23"/>
    </location>
</feature>
<dbReference type="EMBL" id="NEDP02076621">
    <property type="protein sequence ID" value="OWF36422.1"/>
    <property type="molecule type" value="Genomic_DNA"/>
</dbReference>
<keyword evidence="3" id="KW-1185">Reference proteome</keyword>
<reference evidence="2 3" key="1">
    <citation type="journal article" date="2017" name="Nat. Ecol. Evol.">
        <title>Scallop genome provides insights into evolution of bilaterian karyotype and development.</title>
        <authorList>
            <person name="Wang S."/>
            <person name="Zhang J."/>
            <person name="Jiao W."/>
            <person name="Li J."/>
            <person name="Xun X."/>
            <person name="Sun Y."/>
            <person name="Guo X."/>
            <person name="Huan P."/>
            <person name="Dong B."/>
            <person name="Zhang L."/>
            <person name="Hu X."/>
            <person name="Sun X."/>
            <person name="Wang J."/>
            <person name="Zhao C."/>
            <person name="Wang Y."/>
            <person name="Wang D."/>
            <person name="Huang X."/>
            <person name="Wang R."/>
            <person name="Lv J."/>
            <person name="Li Y."/>
            <person name="Zhang Z."/>
            <person name="Liu B."/>
            <person name="Lu W."/>
            <person name="Hui Y."/>
            <person name="Liang J."/>
            <person name="Zhou Z."/>
            <person name="Hou R."/>
            <person name="Li X."/>
            <person name="Liu Y."/>
            <person name="Li H."/>
            <person name="Ning X."/>
            <person name="Lin Y."/>
            <person name="Zhao L."/>
            <person name="Xing Q."/>
            <person name="Dou J."/>
            <person name="Li Y."/>
            <person name="Mao J."/>
            <person name="Guo H."/>
            <person name="Dou H."/>
            <person name="Li T."/>
            <person name="Mu C."/>
            <person name="Jiang W."/>
            <person name="Fu Q."/>
            <person name="Fu X."/>
            <person name="Miao Y."/>
            <person name="Liu J."/>
            <person name="Yu Q."/>
            <person name="Li R."/>
            <person name="Liao H."/>
            <person name="Li X."/>
            <person name="Kong Y."/>
            <person name="Jiang Z."/>
            <person name="Chourrout D."/>
            <person name="Li R."/>
            <person name="Bao Z."/>
        </authorList>
    </citation>
    <scope>NUCLEOTIDE SEQUENCE [LARGE SCALE GENOMIC DNA]</scope>
    <source>
        <strain evidence="2 3">PY_sf001</strain>
    </source>
</reference>
<organism evidence="2 3">
    <name type="scientific">Mizuhopecten yessoensis</name>
    <name type="common">Japanese scallop</name>
    <name type="synonym">Patinopecten yessoensis</name>
    <dbReference type="NCBI Taxonomy" id="6573"/>
    <lineage>
        <taxon>Eukaryota</taxon>
        <taxon>Metazoa</taxon>
        <taxon>Spiralia</taxon>
        <taxon>Lophotrochozoa</taxon>
        <taxon>Mollusca</taxon>
        <taxon>Bivalvia</taxon>
        <taxon>Autobranchia</taxon>
        <taxon>Pteriomorphia</taxon>
        <taxon>Pectinida</taxon>
        <taxon>Pectinoidea</taxon>
        <taxon>Pectinidae</taxon>
        <taxon>Mizuhopecten</taxon>
    </lineage>
</organism>
<dbReference type="OrthoDB" id="6134432at2759"/>
<evidence type="ECO:0000313" key="2">
    <source>
        <dbReference type="EMBL" id="OWF36422.1"/>
    </source>
</evidence>
<evidence type="ECO:0000256" key="1">
    <source>
        <dbReference type="SAM" id="SignalP"/>
    </source>
</evidence>
<dbReference type="AlphaFoldDB" id="A0A210PIW0"/>
<accession>A0A210PIW0</accession>
<dbReference type="Proteomes" id="UP000242188">
    <property type="component" value="Unassembled WGS sequence"/>
</dbReference>
<comment type="caution">
    <text evidence="2">The sequence shown here is derived from an EMBL/GenBank/DDBJ whole genome shotgun (WGS) entry which is preliminary data.</text>
</comment>
<keyword evidence="1" id="KW-0732">Signal</keyword>
<feature type="chain" id="PRO_5013278824" evidence="1">
    <location>
        <begin position="24"/>
        <end position="165"/>
    </location>
</feature>
<name>A0A210PIW0_MIZYE</name>
<protein>
    <submittedName>
        <fullName evidence="2">Uncharacterized protein</fullName>
    </submittedName>
</protein>
<gene>
    <name evidence="2" type="ORF">KP79_PYT03202</name>
</gene>
<proteinExistence type="predicted"/>
<sequence>MVKKKDLLKIFFIYICLCHPSPAHPCGNNPLRNLMFISDRTGRSIDSVLVLLRDFDIYAYEHFQYLFNNYAACIGMVDTGYFKRTSSSAHHPSQSHDDPHSQLTDMPLHDIVNFINSLSNESTKSKDKKSSRQNLLRQVLTQARHLIHDGQEFNQQEVFGNTATG</sequence>